<dbReference type="InterPro" id="IPR010744">
    <property type="entry name" value="Phage_CI_N"/>
</dbReference>
<protein>
    <submittedName>
        <fullName evidence="2">Helix-turn-helix transcriptional regulator</fullName>
    </submittedName>
</protein>
<accession>A0ABU2NWK0</accession>
<dbReference type="SUPFAM" id="SSF47413">
    <property type="entry name" value="lambda repressor-like DNA-binding domains"/>
    <property type="match status" value="1"/>
</dbReference>
<gene>
    <name evidence="2" type="ORF">RM572_21675</name>
</gene>
<dbReference type="InterPro" id="IPR010982">
    <property type="entry name" value="Lambda_DNA-bd_dom_sf"/>
</dbReference>
<organism evidence="2 3">
    <name type="scientific">Streptomyces hazeniae</name>
    <dbReference type="NCBI Taxonomy" id="3075538"/>
    <lineage>
        <taxon>Bacteria</taxon>
        <taxon>Bacillati</taxon>
        <taxon>Actinomycetota</taxon>
        <taxon>Actinomycetes</taxon>
        <taxon>Kitasatosporales</taxon>
        <taxon>Streptomycetaceae</taxon>
        <taxon>Streptomyces</taxon>
    </lineage>
</organism>
<feature type="domain" description="HTH cro/C1-type" evidence="1">
    <location>
        <begin position="38"/>
        <end position="80"/>
    </location>
</feature>
<proteinExistence type="predicted"/>
<keyword evidence="3" id="KW-1185">Reference proteome</keyword>
<reference evidence="3" key="1">
    <citation type="submission" date="2023-07" db="EMBL/GenBank/DDBJ databases">
        <title>30 novel species of actinomycetes from the DSMZ collection.</title>
        <authorList>
            <person name="Nouioui I."/>
        </authorList>
    </citation>
    <scope>NUCLEOTIDE SEQUENCE [LARGE SCALE GENOMIC DNA]</scope>
    <source>
        <strain evidence="3">DSM 42041</strain>
    </source>
</reference>
<dbReference type="RefSeq" id="WP_311675061.1">
    <property type="nucleotide sequence ID" value="NZ_JAVREQ010000022.1"/>
</dbReference>
<evidence type="ECO:0000313" key="2">
    <source>
        <dbReference type="EMBL" id="MDT0381371.1"/>
    </source>
</evidence>
<dbReference type="SMART" id="SM00530">
    <property type="entry name" value="HTH_XRE"/>
    <property type="match status" value="1"/>
</dbReference>
<dbReference type="PROSITE" id="PS50943">
    <property type="entry name" value="HTH_CROC1"/>
    <property type="match status" value="1"/>
</dbReference>
<dbReference type="CDD" id="cd00093">
    <property type="entry name" value="HTH_XRE"/>
    <property type="match status" value="1"/>
</dbReference>
<evidence type="ECO:0000259" key="1">
    <source>
        <dbReference type="PROSITE" id="PS50943"/>
    </source>
</evidence>
<dbReference type="Proteomes" id="UP001183414">
    <property type="component" value="Unassembled WGS sequence"/>
</dbReference>
<comment type="caution">
    <text evidence="2">The sequence shown here is derived from an EMBL/GenBank/DDBJ whole genome shotgun (WGS) entry which is preliminary data.</text>
</comment>
<dbReference type="Gene3D" id="1.10.260.40">
    <property type="entry name" value="lambda repressor-like DNA-binding domains"/>
    <property type="match status" value="1"/>
</dbReference>
<evidence type="ECO:0000313" key="3">
    <source>
        <dbReference type="Proteomes" id="UP001183414"/>
    </source>
</evidence>
<name>A0ABU2NWK0_9ACTN</name>
<dbReference type="EMBL" id="JAVREQ010000022">
    <property type="protein sequence ID" value="MDT0381371.1"/>
    <property type="molecule type" value="Genomic_DNA"/>
</dbReference>
<dbReference type="InterPro" id="IPR001387">
    <property type="entry name" value="Cro/C1-type_HTH"/>
</dbReference>
<dbReference type="Pfam" id="PF07022">
    <property type="entry name" value="Phage_CI_repr"/>
    <property type="match status" value="1"/>
</dbReference>
<sequence>MRRRDNGDDARQVWVTWLRETLQERGYDVDSPRGGGKTQLAADLDMAGSSVTRLLTGGSMPNHETVVRLAKVLDVPLAELLVRTGKAAESDFPQTGSKLDHSEVSSVTPMTPEQLAAAAKVPQAHRAWFEEMVRNFMNEADSEQHGGNSTGGAAAGR</sequence>